<evidence type="ECO:0000256" key="4">
    <source>
        <dbReference type="SAM" id="MobiDB-lite"/>
    </source>
</evidence>
<keyword evidence="6" id="KW-1185">Reference proteome</keyword>
<dbReference type="InterPro" id="IPR036770">
    <property type="entry name" value="Ankyrin_rpt-contain_sf"/>
</dbReference>
<keyword evidence="1" id="KW-0677">Repeat</keyword>
<evidence type="ECO:0000256" key="3">
    <source>
        <dbReference type="PROSITE-ProRule" id="PRU00023"/>
    </source>
</evidence>
<evidence type="ECO:0000313" key="6">
    <source>
        <dbReference type="Proteomes" id="UP001208570"/>
    </source>
</evidence>
<dbReference type="SUPFAM" id="SSF48403">
    <property type="entry name" value="Ankyrin repeat"/>
    <property type="match status" value="1"/>
</dbReference>
<feature type="region of interest" description="Disordered" evidence="4">
    <location>
        <begin position="1"/>
        <end position="21"/>
    </location>
</feature>
<dbReference type="InterPro" id="IPR002110">
    <property type="entry name" value="Ankyrin_rpt"/>
</dbReference>
<dbReference type="PROSITE" id="PS50088">
    <property type="entry name" value="ANK_REPEAT"/>
    <property type="match status" value="3"/>
</dbReference>
<feature type="repeat" description="ANK" evidence="3">
    <location>
        <begin position="692"/>
        <end position="724"/>
    </location>
</feature>
<organism evidence="5 6">
    <name type="scientific">Paralvinella palmiformis</name>
    <dbReference type="NCBI Taxonomy" id="53620"/>
    <lineage>
        <taxon>Eukaryota</taxon>
        <taxon>Metazoa</taxon>
        <taxon>Spiralia</taxon>
        <taxon>Lophotrochozoa</taxon>
        <taxon>Annelida</taxon>
        <taxon>Polychaeta</taxon>
        <taxon>Sedentaria</taxon>
        <taxon>Canalipalpata</taxon>
        <taxon>Terebellida</taxon>
        <taxon>Terebelliformia</taxon>
        <taxon>Alvinellidae</taxon>
        <taxon>Paralvinella</taxon>
    </lineage>
</organism>
<accession>A0AAD9IW83</accession>
<protein>
    <submittedName>
        <fullName evidence="5">Uncharacterized protein</fullName>
    </submittedName>
</protein>
<dbReference type="SMART" id="SM00248">
    <property type="entry name" value="ANK"/>
    <property type="match status" value="10"/>
</dbReference>
<dbReference type="PANTHER" id="PTHR24198:SF165">
    <property type="entry name" value="ANKYRIN REPEAT-CONTAINING PROTEIN-RELATED"/>
    <property type="match status" value="1"/>
</dbReference>
<gene>
    <name evidence="5" type="ORF">LSH36_1002g01033</name>
</gene>
<reference evidence="5" key="1">
    <citation type="journal article" date="2023" name="Mol. Biol. Evol.">
        <title>Third-Generation Sequencing Reveals the Adaptive Role of the Epigenome in Three Deep-Sea Polychaetes.</title>
        <authorList>
            <person name="Perez M."/>
            <person name="Aroh O."/>
            <person name="Sun Y."/>
            <person name="Lan Y."/>
            <person name="Juniper S.K."/>
            <person name="Young C.R."/>
            <person name="Angers B."/>
            <person name="Qian P.Y."/>
        </authorList>
    </citation>
    <scope>NUCLEOTIDE SEQUENCE</scope>
    <source>
        <strain evidence="5">P08H-3</strain>
    </source>
</reference>
<sequence>MNATISHHSPRNERDSPMTYHSNGSAAVIVDAAIQVQCTKMAEKKATSTPPLSNSNPGTVICETSIDLAEKFVRKPSHSGNSNRKMTSLSNSWSKPFVLLTDNEKKLLPILKKTKYTSLVPLMKSRTYPKAFFDDLMRKSISICLFPESQDNKEYITFIEDLIKKKEDEFGKQNKAANTILKIKAFLFDGLKSLPRELKGLFPVCLNPNNTTDNFVELLERRPESNLQIIEAALKEIDVAPRQKIILRIGLPGLDDENYMSKSYKLLLDIFEDAGSSPRQYLLQLLHIPNVETLRSESDLEKNKVCIEIQPNSINDYLHFLELCNSYKFQSMVRDKLLVNFQAFIGYINAEIDVQSAIQVLKYFCPDIVICKERVMRKLISDNKLAELVKLVREIPTSDIKHKNGVHSLVTICATTIYKAFLSRSELSPFQYLRYVRGSSGSDFLTHIRTSDGYNALHLAIKHEDKDFMKMLFYSSKWSYLRKDIVRPVYISHQSQHVGYTPRRLAEALSFKDTGSNIMVQFDEYDRYMRYMPELHKACLMGSTEFVSTIVEMDPYLMEEKDEYYANCLFYACASGNDKLVNYLLLKGVPRNVQNRIGESPLHIAAMFGHLEVLNVLSNYFFEIRGNMNKNGYNALCYCAMFGNVDILNFYKEKGFKIDTKALTIAAKRGQNNVFKFLLNETDDVNQGKDNEERLALHYAVMNGNAQAVKELIMKRADITLVDRYKNNVFHLAAENGQKEIMGILITEAKKKGCLEQLISAKNIFAHKDLLIVIRGKDHGRRAWHLVELNRLYVRPFKQAMQSGQVDVARYGEIIKSGFGTNPDRACEKMVNNRLADSLSERKNDMTPLHIAALRNHTELVELLLQSGAPPNDQDCKGVTAMHYAAVNDNVYIMHHLSKARALLDVKTTDGQTPYDVAKDTGSSRAVNVFESSQPIEIVKNFVDAILVYKNKLSLESLQQKRNEGGDMRMYVIEQLRELTLNVNHTLFDLGSGPVQEVSEQVNTEND</sequence>
<dbReference type="EMBL" id="JAODUP010001002">
    <property type="protein sequence ID" value="KAK2142034.1"/>
    <property type="molecule type" value="Genomic_DNA"/>
</dbReference>
<name>A0AAD9IW83_9ANNE</name>
<evidence type="ECO:0000313" key="5">
    <source>
        <dbReference type="EMBL" id="KAK2142034.1"/>
    </source>
</evidence>
<feature type="repeat" description="ANK" evidence="3">
    <location>
        <begin position="844"/>
        <end position="876"/>
    </location>
</feature>
<feature type="repeat" description="ANK" evidence="3">
    <location>
        <begin position="597"/>
        <end position="617"/>
    </location>
</feature>
<dbReference type="Pfam" id="PF12796">
    <property type="entry name" value="Ank_2"/>
    <property type="match status" value="3"/>
</dbReference>
<proteinExistence type="predicted"/>
<dbReference type="PANTHER" id="PTHR24198">
    <property type="entry name" value="ANKYRIN REPEAT AND PROTEIN KINASE DOMAIN-CONTAINING PROTEIN"/>
    <property type="match status" value="1"/>
</dbReference>
<evidence type="ECO:0000256" key="1">
    <source>
        <dbReference type="ARBA" id="ARBA00022737"/>
    </source>
</evidence>
<dbReference type="PRINTS" id="PR01415">
    <property type="entry name" value="ANKYRIN"/>
</dbReference>
<comment type="caution">
    <text evidence="5">The sequence shown here is derived from an EMBL/GenBank/DDBJ whole genome shotgun (WGS) entry which is preliminary data.</text>
</comment>
<evidence type="ECO:0000256" key="2">
    <source>
        <dbReference type="ARBA" id="ARBA00023043"/>
    </source>
</evidence>
<dbReference type="AlphaFoldDB" id="A0AAD9IW83"/>
<keyword evidence="2 3" id="KW-0040">ANK repeat</keyword>
<dbReference type="Proteomes" id="UP001208570">
    <property type="component" value="Unassembled WGS sequence"/>
</dbReference>
<dbReference type="PROSITE" id="PS50297">
    <property type="entry name" value="ANK_REP_REGION"/>
    <property type="match status" value="3"/>
</dbReference>
<dbReference type="Gene3D" id="1.25.40.20">
    <property type="entry name" value="Ankyrin repeat-containing domain"/>
    <property type="match status" value="3"/>
</dbReference>